<comment type="caution">
    <text evidence="15">The sequence shown here is derived from an EMBL/GenBank/DDBJ whole genome shotgun (WGS) entry which is preliminary data.</text>
</comment>
<feature type="compositionally biased region" description="Basic residues" evidence="12">
    <location>
        <begin position="671"/>
        <end position="681"/>
    </location>
</feature>
<dbReference type="GO" id="GO:0044718">
    <property type="term" value="P:siderophore transmembrane transport"/>
    <property type="evidence" value="ECO:0007669"/>
    <property type="project" value="TreeGrafter"/>
</dbReference>
<dbReference type="GO" id="GO:0015344">
    <property type="term" value="F:siderophore uptake transmembrane transporter activity"/>
    <property type="evidence" value="ECO:0007669"/>
    <property type="project" value="TreeGrafter"/>
</dbReference>
<feature type="domain" description="TonB-dependent receptor-like beta-barrel" evidence="13">
    <location>
        <begin position="83"/>
        <end position="526"/>
    </location>
</feature>
<keyword evidence="6 11" id="KW-0798">TonB box</keyword>
<dbReference type="Pfam" id="PF07715">
    <property type="entry name" value="Plug"/>
    <property type="match status" value="1"/>
</dbReference>
<feature type="compositionally biased region" description="Basic and acidic residues" evidence="12">
    <location>
        <begin position="786"/>
        <end position="796"/>
    </location>
</feature>
<evidence type="ECO:0000256" key="10">
    <source>
        <dbReference type="PROSITE-ProRule" id="PRU01360"/>
    </source>
</evidence>
<dbReference type="Pfam" id="PF00593">
    <property type="entry name" value="TonB_dep_Rec_b-barrel"/>
    <property type="match status" value="1"/>
</dbReference>
<dbReference type="InterPro" id="IPR037066">
    <property type="entry name" value="Plug_dom_sf"/>
</dbReference>
<comment type="similarity">
    <text evidence="10 11">Belongs to the TonB-dependent receptor family.</text>
</comment>
<feature type="compositionally biased region" description="Basic residues" evidence="12">
    <location>
        <begin position="582"/>
        <end position="611"/>
    </location>
</feature>
<keyword evidence="4 10" id="KW-0812">Transmembrane</keyword>
<dbReference type="CDD" id="cd01347">
    <property type="entry name" value="ligand_gated_channel"/>
    <property type="match status" value="1"/>
</dbReference>
<protein>
    <submittedName>
        <fullName evidence="15">TonB-dependent receptor</fullName>
    </submittedName>
</protein>
<dbReference type="InterPro" id="IPR012910">
    <property type="entry name" value="Plug_dom"/>
</dbReference>
<keyword evidence="9 10" id="KW-0998">Cell outer membrane</keyword>
<evidence type="ECO:0000313" key="16">
    <source>
        <dbReference type="Proteomes" id="UP001150924"/>
    </source>
</evidence>
<feature type="compositionally biased region" description="Basic and acidic residues" evidence="12">
    <location>
        <begin position="570"/>
        <end position="581"/>
    </location>
</feature>
<evidence type="ECO:0000313" key="15">
    <source>
        <dbReference type="EMBL" id="MCY1010218.1"/>
    </source>
</evidence>
<keyword evidence="16" id="KW-1185">Reference proteome</keyword>
<gene>
    <name evidence="15" type="ORF">OV079_32555</name>
</gene>
<keyword evidence="8 15" id="KW-0675">Receptor</keyword>
<sequence length="796" mass="89224">MQGLDAKYVLILIDGQRATGRVGGVIDLARFPAEDIAQVEIVKGPGSSLYGADAIAGVINIITRRASRKLELDARARYGSFHTSDLSTTIGGARGRWSTRWSGGWHYTAGFDRDRSTPSTTGNAGHAFNASQRTEFRVRRDVNLGLTADFQRRDLHGVDSNAAGAVFDRSNLTQTASVSFIPEITWSAPARLRLVAHLAYFDDHYVLDQRKSNALDQAQRTKDTLGQLGAQYDHMIAGRHLFSAGIETQLEYLSTPRLATASSDRQRFALYAQDEWKVALKPLVIVVPGARLDLDSQFGGYGSPRLAVRVDPAESLTLRASAGLGFRAPAFRELYLAFANPAAGYRVAGNPDLKAEKARSATAGVAWRISPGRTLTLDYFHHRLKDLIALDATTLMLGSDNAFQYINVGAARSQGVEAALAIKFTDVIDAEVSYTFTDARDLELGRRLPGRPAHHSSARLRWKHPSWGTSAQVRAAVFGKQFYYADNDGDGVEEPLRVAPYANVDLRVAQDILGGKLTFFAGVDNLLDAGDAAYLPLVPRLFYGGISARIRTDLPKGHVSHDPPPAAQPDARRLPARLHRELARRHDRRRRAADRRPRRHRGPRRRQLRVGHRLDPRGGVDLLRLRVEGQRRARRPRRRRGVGPRGAALQRQVERRHLGQGRGRGGDPRRHDFRGRHRRADRRLDQRRRPGPRHRRRDGQRRTRLRLRQLVRLQHHGPHPRAQGRPRVRGPHARGQSLQARDARLLRRGRHPRVRQLPLGRAARRVNPIHNSDSLRRTRHATCHPDPLDHPRPRLA</sequence>
<dbReference type="InterPro" id="IPR039426">
    <property type="entry name" value="TonB-dep_rcpt-like"/>
</dbReference>
<keyword evidence="7 10" id="KW-0472">Membrane</keyword>
<evidence type="ECO:0000256" key="6">
    <source>
        <dbReference type="ARBA" id="ARBA00023077"/>
    </source>
</evidence>
<evidence type="ECO:0000259" key="14">
    <source>
        <dbReference type="Pfam" id="PF07715"/>
    </source>
</evidence>
<dbReference type="Proteomes" id="UP001150924">
    <property type="component" value="Unassembled WGS sequence"/>
</dbReference>
<dbReference type="AlphaFoldDB" id="A0A9X3F2H1"/>
<keyword evidence="5" id="KW-0732">Signal</keyword>
<evidence type="ECO:0000256" key="9">
    <source>
        <dbReference type="ARBA" id="ARBA00023237"/>
    </source>
</evidence>
<name>A0A9X3F2H1_9BACT</name>
<evidence type="ECO:0000256" key="2">
    <source>
        <dbReference type="ARBA" id="ARBA00022448"/>
    </source>
</evidence>
<evidence type="ECO:0000256" key="1">
    <source>
        <dbReference type="ARBA" id="ARBA00004571"/>
    </source>
</evidence>
<keyword evidence="2 10" id="KW-0813">Transport</keyword>
<evidence type="ECO:0000256" key="5">
    <source>
        <dbReference type="ARBA" id="ARBA00022729"/>
    </source>
</evidence>
<reference evidence="15" key="1">
    <citation type="submission" date="2022-11" db="EMBL/GenBank/DDBJ databases">
        <title>Minimal conservation of predation-associated metabolite biosynthetic gene clusters underscores biosynthetic potential of Myxococcota including descriptions for ten novel species: Archangium lansinium sp. nov., Myxococcus landrumus sp. nov., Nannocystis bai.</title>
        <authorList>
            <person name="Ahearne A."/>
            <person name="Stevens C."/>
            <person name="Phillips K."/>
        </authorList>
    </citation>
    <scope>NUCLEOTIDE SEQUENCE</scope>
    <source>
        <strain evidence="15">Na p29</strain>
    </source>
</reference>
<dbReference type="InterPro" id="IPR036942">
    <property type="entry name" value="Beta-barrel_TonB_sf"/>
</dbReference>
<evidence type="ECO:0000256" key="7">
    <source>
        <dbReference type="ARBA" id="ARBA00023136"/>
    </source>
</evidence>
<evidence type="ECO:0000256" key="12">
    <source>
        <dbReference type="SAM" id="MobiDB-lite"/>
    </source>
</evidence>
<dbReference type="Gene3D" id="2.40.170.20">
    <property type="entry name" value="TonB-dependent receptor, beta-barrel domain"/>
    <property type="match status" value="1"/>
</dbReference>
<organism evidence="15 16">
    <name type="scientific">Nannocystis pusilla</name>
    <dbReference type="NCBI Taxonomy" id="889268"/>
    <lineage>
        <taxon>Bacteria</taxon>
        <taxon>Pseudomonadati</taxon>
        <taxon>Myxococcota</taxon>
        <taxon>Polyangia</taxon>
        <taxon>Nannocystales</taxon>
        <taxon>Nannocystaceae</taxon>
        <taxon>Nannocystis</taxon>
    </lineage>
</organism>
<dbReference type="InterPro" id="IPR000531">
    <property type="entry name" value="Beta-barrel_TonB"/>
</dbReference>
<evidence type="ECO:0000259" key="13">
    <source>
        <dbReference type="Pfam" id="PF00593"/>
    </source>
</evidence>
<dbReference type="Gene3D" id="2.170.130.10">
    <property type="entry name" value="TonB-dependent receptor, plug domain"/>
    <property type="match status" value="1"/>
</dbReference>
<dbReference type="PANTHER" id="PTHR30069">
    <property type="entry name" value="TONB-DEPENDENT OUTER MEMBRANE RECEPTOR"/>
    <property type="match status" value="1"/>
</dbReference>
<evidence type="ECO:0000256" key="8">
    <source>
        <dbReference type="ARBA" id="ARBA00023170"/>
    </source>
</evidence>
<feature type="domain" description="TonB-dependent receptor plug" evidence="14">
    <location>
        <begin position="2"/>
        <end position="58"/>
    </location>
</feature>
<feature type="compositionally biased region" description="Basic residues" evidence="12">
    <location>
        <begin position="689"/>
        <end position="732"/>
    </location>
</feature>
<evidence type="ECO:0000256" key="11">
    <source>
        <dbReference type="RuleBase" id="RU003357"/>
    </source>
</evidence>
<dbReference type="GO" id="GO:0009279">
    <property type="term" value="C:cell outer membrane"/>
    <property type="evidence" value="ECO:0007669"/>
    <property type="project" value="UniProtKB-SubCell"/>
</dbReference>
<evidence type="ECO:0000256" key="4">
    <source>
        <dbReference type="ARBA" id="ARBA00022692"/>
    </source>
</evidence>
<feature type="region of interest" description="Disordered" evidence="12">
    <location>
        <begin position="554"/>
        <end position="796"/>
    </location>
</feature>
<dbReference type="EMBL" id="JAPNKE010000002">
    <property type="protein sequence ID" value="MCY1010218.1"/>
    <property type="molecule type" value="Genomic_DNA"/>
</dbReference>
<proteinExistence type="inferred from homology"/>
<feature type="compositionally biased region" description="Basic residues" evidence="12">
    <location>
        <begin position="632"/>
        <end position="642"/>
    </location>
</feature>
<dbReference type="SUPFAM" id="SSF56935">
    <property type="entry name" value="Porins"/>
    <property type="match status" value="1"/>
</dbReference>
<keyword evidence="3 10" id="KW-1134">Transmembrane beta strand</keyword>
<dbReference type="PROSITE" id="PS52016">
    <property type="entry name" value="TONB_DEPENDENT_REC_3"/>
    <property type="match status" value="1"/>
</dbReference>
<comment type="subcellular location">
    <subcellularLocation>
        <location evidence="1 10">Cell outer membrane</location>
        <topology evidence="1 10">Multi-pass membrane protein</topology>
    </subcellularLocation>
</comment>
<dbReference type="PANTHER" id="PTHR30069:SF29">
    <property type="entry name" value="HEMOGLOBIN AND HEMOGLOBIN-HAPTOGLOBIN-BINDING PROTEIN 1-RELATED"/>
    <property type="match status" value="1"/>
</dbReference>
<accession>A0A9X3F2H1</accession>
<feature type="compositionally biased region" description="Basic and acidic residues" evidence="12">
    <location>
        <begin position="612"/>
        <end position="631"/>
    </location>
</feature>
<evidence type="ECO:0000256" key="3">
    <source>
        <dbReference type="ARBA" id="ARBA00022452"/>
    </source>
</evidence>